<feature type="transmembrane region" description="Helical" evidence="1">
    <location>
        <begin position="97"/>
        <end position="117"/>
    </location>
</feature>
<evidence type="ECO:0000313" key="4">
    <source>
        <dbReference type="Proteomes" id="UP001165122"/>
    </source>
</evidence>
<protein>
    <submittedName>
        <fullName evidence="3">Uncharacterized protein</fullName>
    </submittedName>
</protein>
<keyword evidence="4" id="KW-1185">Reference proteome</keyword>
<evidence type="ECO:0000256" key="1">
    <source>
        <dbReference type="SAM" id="Phobius"/>
    </source>
</evidence>
<feature type="transmembrane region" description="Helical" evidence="1">
    <location>
        <begin position="124"/>
        <end position="146"/>
    </location>
</feature>
<dbReference type="AlphaFoldDB" id="A0A9W7E942"/>
<dbReference type="Proteomes" id="UP001165122">
    <property type="component" value="Unassembled WGS sequence"/>
</dbReference>
<dbReference type="OrthoDB" id="10526428at2759"/>
<keyword evidence="1" id="KW-0472">Membrane</keyword>
<feature type="chain" id="PRO_5040804081" evidence="2">
    <location>
        <begin position="23"/>
        <end position="163"/>
    </location>
</feature>
<keyword evidence="1" id="KW-1133">Transmembrane helix</keyword>
<evidence type="ECO:0000256" key="2">
    <source>
        <dbReference type="SAM" id="SignalP"/>
    </source>
</evidence>
<name>A0A9W7E942_9STRA</name>
<keyword evidence="2" id="KW-0732">Signal</keyword>
<proteinExistence type="predicted"/>
<feature type="signal peptide" evidence="2">
    <location>
        <begin position="1"/>
        <end position="22"/>
    </location>
</feature>
<gene>
    <name evidence="3" type="ORF">TrLO_g5587</name>
</gene>
<organism evidence="3 4">
    <name type="scientific">Triparma laevis f. longispina</name>
    <dbReference type="NCBI Taxonomy" id="1714387"/>
    <lineage>
        <taxon>Eukaryota</taxon>
        <taxon>Sar</taxon>
        <taxon>Stramenopiles</taxon>
        <taxon>Ochrophyta</taxon>
        <taxon>Bolidophyceae</taxon>
        <taxon>Parmales</taxon>
        <taxon>Triparmaceae</taxon>
        <taxon>Triparma</taxon>
    </lineage>
</organism>
<reference evidence="4" key="1">
    <citation type="journal article" date="2023" name="Commun. Biol.">
        <title>Genome analysis of Parmales, the sister group of diatoms, reveals the evolutionary specialization of diatoms from phago-mixotrophs to photoautotrophs.</title>
        <authorList>
            <person name="Ban H."/>
            <person name="Sato S."/>
            <person name="Yoshikawa S."/>
            <person name="Yamada K."/>
            <person name="Nakamura Y."/>
            <person name="Ichinomiya M."/>
            <person name="Sato N."/>
            <person name="Blanc-Mathieu R."/>
            <person name="Endo H."/>
            <person name="Kuwata A."/>
            <person name="Ogata H."/>
        </authorList>
    </citation>
    <scope>NUCLEOTIDE SEQUENCE [LARGE SCALE GENOMIC DNA]</scope>
    <source>
        <strain evidence="4">NIES 3700</strain>
    </source>
</reference>
<evidence type="ECO:0000313" key="3">
    <source>
        <dbReference type="EMBL" id="GMH69590.1"/>
    </source>
</evidence>
<accession>A0A9W7E942</accession>
<comment type="caution">
    <text evidence="3">The sequence shown here is derived from an EMBL/GenBank/DDBJ whole genome shotgun (WGS) entry which is preliminary data.</text>
</comment>
<keyword evidence="1" id="KW-0812">Transmembrane</keyword>
<dbReference type="EMBL" id="BRXW01000608">
    <property type="protein sequence ID" value="GMH69590.1"/>
    <property type="molecule type" value="Genomic_DNA"/>
</dbReference>
<sequence length="163" mass="17350">MPSITNISAIILLCTSILDVNAFKFGVTRPSNHALVGRAEVLSGIQRSPTNLFNDTGDDTEVEERPPNPIETARNAAVSGNLLSPLGSLLKTFPSPALLSLSMITAILTSSSTFGYLTNTEHTLISTITTTLGTGIGLSVAVLFLIEAVKKGQKETEEDDNRY</sequence>